<evidence type="ECO:0000256" key="1">
    <source>
        <dbReference type="ARBA" id="ARBA00001922"/>
    </source>
</evidence>
<dbReference type="RefSeq" id="WP_133157023.1">
    <property type="nucleotide sequence ID" value="NZ_CP037867.1"/>
</dbReference>
<sequence length="718" mass="78029">MSQKPNEFAPANLEAWAKAAQKSAPGGDVNALNWVTPDGISVKPLYTAEDTKDLPYTNTLPGFEPYIRGPQATMYAVRPWTIRQYAGFSTAEESNAFYRKALAAGGQGVSVAFDLATHRGYDSDHPRVTGDVGKAGVAIDSVEDMKILFNEIPLDKVSVSMTMNGAVLPILAGYVVAAEEQGVSQDKLSGTIQNDILKEFMVRNTYIYPPEPSMKIIGDIIEYTAKNMPKFNSISISGYHMQEAGANQALEMAFTLADGKEYVKTAIAKGMDVDEFAGRLSFFWAVGMNFYLEIAKMRAARLLWCRIMKGFNAKNPKSLMLRTHSQTSGWSLTEQDPYNNVVRTTIEAMAAVFGGTQSLHTNSFDEAIALPTEFSARIARNTQLIIQEETHITNVVDPWAGSYMMESLTQQMADEAWKIIEEVDAMGGMTKAVDSGWAKLKIEAAAAEKQARIDSGKDVIVGVNKYKLKQEDAIDILEVDNVKVRESQIARLQSIKASRDNAAVQAALAALTAAAESGQGNLLDLAIKAIRLRATVGEVSDALEKIYGRHRADTQKVTGVYAAAYDSAEGWEQLKKEISDFADAQGRRPRVMIAKLGQDGHDRGAKVVATAFADLGFDVDMGPLFQTPEECARQAIENDVHAVGVSTLAAGHKTLVPAIIKALKDQGADDIVVFVGGVIPRQDYDYLYEAGVKGVYGPGTPIPASAKDVLEQIKKVNP</sequence>
<dbReference type="InterPro" id="IPR006159">
    <property type="entry name" value="Acid_CoA_mut_C"/>
</dbReference>
<evidence type="ECO:0000259" key="9">
    <source>
        <dbReference type="PROSITE" id="PS51332"/>
    </source>
</evidence>
<keyword evidence="5" id="KW-0479">Metal-binding</keyword>
<dbReference type="InterPro" id="IPR006099">
    <property type="entry name" value="MeMalonylCoA_mutase_a/b_cat"/>
</dbReference>
<dbReference type="GO" id="GO:0019678">
    <property type="term" value="P:propionate metabolic process, methylmalonyl pathway"/>
    <property type="evidence" value="ECO:0007669"/>
    <property type="project" value="TreeGrafter"/>
</dbReference>
<dbReference type="InterPro" id="IPR036724">
    <property type="entry name" value="Cobalamin-bd_sf"/>
</dbReference>
<comment type="similarity">
    <text evidence="2">Belongs to the methylmalonyl-CoA mutase family.</text>
</comment>
<dbReference type="Pfam" id="PF02310">
    <property type="entry name" value="B12-binding"/>
    <property type="match status" value="1"/>
</dbReference>
<keyword evidence="7" id="KW-0170">Cobalt</keyword>
<dbReference type="Proteomes" id="UP000293912">
    <property type="component" value="Chromosome"/>
</dbReference>
<evidence type="ECO:0000256" key="2">
    <source>
        <dbReference type="ARBA" id="ARBA00008465"/>
    </source>
</evidence>
<dbReference type="GO" id="GO:0004494">
    <property type="term" value="F:methylmalonyl-CoA mutase activity"/>
    <property type="evidence" value="ECO:0007669"/>
    <property type="project" value="UniProtKB-EC"/>
</dbReference>
<dbReference type="GO" id="GO:0031419">
    <property type="term" value="F:cobalamin binding"/>
    <property type="evidence" value="ECO:0007669"/>
    <property type="project" value="UniProtKB-KW"/>
</dbReference>
<dbReference type="EC" id="5.4.99.2" evidence="3"/>
<evidence type="ECO:0000256" key="5">
    <source>
        <dbReference type="ARBA" id="ARBA00022723"/>
    </source>
</evidence>
<dbReference type="KEGG" id="hpse:HPF_14745"/>
<dbReference type="Gene3D" id="3.20.20.240">
    <property type="entry name" value="Methylmalonyl-CoA mutase"/>
    <property type="match status" value="1"/>
</dbReference>
<gene>
    <name evidence="10" type="primary">scpA3</name>
    <name evidence="10" type="ORF">HPF_14745</name>
</gene>
<dbReference type="InterPro" id="IPR006098">
    <property type="entry name" value="MMCoA_mutase_a_cat"/>
</dbReference>
<evidence type="ECO:0000256" key="3">
    <source>
        <dbReference type="ARBA" id="ARBA00012398"/>
    </source>
</evidence>
<comment type="cofactor">
    <cofactor evidence="1">
        <name>adenosylcob(III)alamin</name>
        <dbReference type="ChEBI" id="CHEBI:18408"/>
    </cofactor>
</comment>
<protein>
    <recommendedName>
        <fullName evidence="8">Methylmalonyl-CoA mutase</fullName>
        <ecNumber evidence="3">5.4.99.2</ecNumber>
    </recommendedName>
</protein>
<dbReference type="SUPFAM" id="SSF52242">
    <property type="entry name" value="Cobalamin (vitamin B12)-binding domain"/>
    <property type="match status" value="1"/>
</dbReference>
<keyword evidence="4" id="KW-0846">Cobalamin</keyword>
<proteinExistence type="inferred from homology"/>
<dbReference type="GO" id="GO:0046872">
    <property type="term" value="F:metal ion binding"/>
    <property type="evidence" value="ECO:0007669"/>
    <property type="project" value="UniProtKB-KW"/>
</dbReference>
<dbReference type="Pfam" id="PF01642">
    <property type="entry name" value="MM_CoA_mutase"/>
    <property type="match status" value="1"/>
</dbReference>
<dbReference type="FunFam" id="3.40.50.280:FF:000002">
    <property type="entry name" value="Methylmalonyl-CoA mutase, mitochondrial"/>
    <property type="match status" value="1"/>
</dbReference>
<keyword evidence="11" id="KW-1185">Reference proteome</keyword>
<evidence type="ECO:0000256" key="6">
    <source>
        <dbReference type="ARBA" id="ARBA00023235"/>
    </source>
</evidence>
<dbReference type="AlphaFoldDB" id="A0A4P6X309"/>
<dbReference type="InterPro" id="IPR006158">
    <property type="entry name" value="Cobalamin-bd"/>
</dbReference>
<dbReference type="GO" id="GO:0005737">
    <property type="term" value="C:cytoplasm"/>
    <property type="evidence" value="ECO:0007669"/>
    <property type="project" value="TreeGrafter"/>
</dbReference>
<dbReference type="PANTHER" id="PTHR48101:SF4">
    <property type="entry name" value="METHYLMALONYL-COA MUTASE, MITOCHONDRIAL"/>
    <property type="match status" value="1"/>
</dbReference>
<organism evidence="10 11">
    <name type="scientific">Hydrogenophaga pseudoflava</name>
    <name type="common">Pseudomonas carboxydoflava</name>
    <dbReference type="NCBI Taxonomy" id="47421"/>
    <lineage>
        <taxon>Bacteria</taxon>
        <taxon>Pseudomonadati</taxon>
        <taxon>Pseudomonadota</taxon>
        <taxon>Betaproteobacteria</taxon>
        <taxon>Burkholderiales</taxon>
        <taxon>Comamonadaceae</taxon>
        <taxon>Hydrogenophaga</taxon>
    </lineage>
</organism>
<dbReference type="FunFam" id="3.20.20.240:FF:000001">
    <property type="entry name" value="Probable methylmalonyl-coa mutase"/>
    <property type="match status" value="1"/>
</dbReference>
<dbReference type="PANTHER" id="PTHR48101">
    <property type="entry name" value="METHYLMALONYL-COA MUTASE, MITOCHONDRIAL-RELATED"/>
    <property type="match status" value="1"/>
</dbReference>
<accession>A0A4P6X309</accession>
<dbReference type="SUPFAM" id="SSF51703">
    <property type="entry name" value="Cobalamin (vitamin B12)-dependent enzymes"/>
    <property type="match status" value="1"/>
</dbReference>
<dbReference type="InterPro" id="IPR058549">
    <property type="entry name" value="MeMalonylCoA_mutase_a/b_site"/>
</dbReference>
<feature type="domain" description="B12-binding" evidence="9">
    <location>
        <begin position="588"/>
        <end position="718"/>
    </location>
</feature>
<dbReference type="PROSITE" id="PS51332">
    <property type="entry name" value="B12_BINDING"/>
    <property type="match status" value="1"/>
</dbReference>
<dbReference type="Gene3D" id="3.40.50.280">
    <property type="entry name" value="Cobalamin-binding domain"/>
    <property type="match status" value="1"/>
</dbReference>
<dbReference type="PROSITE" id="PS00544">
    <property type="entry name" value="METMALONYL_COA_MUTASE"/>
    <property type="match status" value="1"/>
</dbReference>
<evidence type="ECO:0000256" key="8">
    <source>
        <dbReference type="ARBA" id="ARBA00072363"/>
    </source>
</evidence>
<dbReference type="EMBL" id="CP037867">
    <property type="protein sequence ID" value="QBM28956.1"/>
    <property type="molecule type" value="Genomic_DNA"/>
</dbReference>
<evidence type="ECO:0000313" key="10">
    <source>
        <dbReference type="EMBL" id="QBM28956.1"/>
    </source>
</evidence>
<dbReference type="InterPro" id="IPR016176">
    <property type="entry name" value="Cbl-dep_enz_cat"/>
</dbReference>
<dbReference type="CDD" id="cd02071">
    <property type="entry name" value="MM_CoA_mut_B12_BD"/>
    <property type="match status" value="1"/>
</dbReference>
<keyword evidence="6 10" id="KW-0413">Isomerase</keyword>
<dbReference type="NCBIfam" id="NF006944">
    <property type="entry name" value="PRK09426.1"/>
    <property type="match status" value="1"/>
</dbReference>
<evidence type="ECO:0000313" key="11">
    <source>
        <dbReference type="Proteomes" id="UP000293912"/>
    </source>
</evidence>
<dbReference type="NCBIfam" id="TIGR00640">
    <property type="entry name" value="acid_CoA_mut_C"/>
    <property type="match status" value="1"/>
</dbReference>
<evidence type="ECO:0000256" key="7">
    <source>
        <dbReference type="ARBA" id="ARBA00023285"/>
    </source>
</evidence>
<dbReference type="NCBIfam" id="TIGR00641">
    <property type="entry name" value="acid_CoA_mut_N"/>
    <property type="match status" value="1"/>
</dbReference>
<reference evidence="10 11" key="1">
    <citation type="submission" date="2019-03" db="EMBL/GenBank/DDBJ databases">
        <authorList>
            <person name="Sebastian G."/>
            <person name="Baumann P."/>
            <person name="Ruckert C."/>
            <person name="Kalinowski J."/>
            <person name="Nebel B."/>
            <person name="Takors R."/>
            <person name="Blombach B."/>
        </authorList>
    </citation>
    <scope>NUCLEOTIDE SEQUENCE [LARGE SCALE GENOMIC DNA]</scope>
    <source>
        <strain evidence="10 11">DSM 1084</strain>
    </source>
</reference>
<evidence type="ECO:0000256" key="4">
    <source>
        <dbReference type="ARBA" id="ARBA00022628"/>
    </source>
</evidence>
<dbReference type="CDD" id="cd03679">
    <property type="entry name" value="MM_CoA_mutase_alpha_like"/>
    <property type="match status" value="1"/>
</dbReference>
<name>A0A4P6X309_HYDPS</name>